<accession>A0A8B8GJ95</accession>
<feature type="chain" id="PRO_5034350442" evidence="1">
    <location>
        <begin position="20"/>
        <end position="187"/>
    </location>
</feature>
<evidence type="ECO:0000256" key="1">
    <source>
        <dbReference type="SAM" id="SignalP"/>
    </source>
</evidence>
<keyword evidence="2" id="KW-1185">Reference proteome</keyword>
<reference evidence="3" key="1">
    <citation type="submission" date="2025-08" db="UniProtKB">
        <authorList>
            <consortium name="RefSeq"/>
        </authorList>
    </citation>
    <scope>IDENTIFICATION</scope>
    <source>
        <tissue evidence="3">Whole body</tissue>
    </source>
</reference>
<dbReference type="OrthoDB" id="6602156at2759"/>
<gene>
    <name evidence="3" type="primary">LOC112692747</name>
</gene>
<dbReference type="GeneID" id="112692747"/>
<evidence type="ECO:0000313" key="3">
    <source>
        <dbReference type="RefSeq" id="XP_025423309.1"/>
    </source>
</evidence>
<dbReference type="RefSeq" id="XP_025423309.1">
    <property type="nucleotide sequence ID" value="XM_025567524.1"/>
</dbReference>
<name>A0A8B8GJ95_9HEMI</name>
<dbReference type="AlphaFoldDB" id="A0A8B8GJ95"/>
<keyword evidence="1" id="KW-0732">Signal</keyword>
<proteinExistence type="predicted"/>
<evidence type="ECO:0000313" key="2">
    <source>
        <dbReference type="Proteomes" id="UP000694846"/>
    </source>
</evidence>
<protein>
    <submittedName>
        <fullName evidence="3">Uncharacterized protein LOC112692747 isoform X1</fullName>
    </submittedName>
</protein>
<sequence length="187" mass="21479">MFTKTFLFVLLATLSMSLAKFQDDQHELVNQILSTGTVLTKEFSKLVADSPDKLSVDFNNLYKKLEVDAKAEQAKSFLQTQFKKAAESYNESLKKTDAMSQENLKKTIDIIKKEDPILGEKLYKFYEKTCEMDKISEDIVKYILDVDKITGALDKYRSSISPFIHKATEGIKKFETFVVEHIPKKDK</sequence>
<dbReference type="Proteomes" id="UP000694846">
    <property type="component" value="Unplaced"/>
</dbReference>
<organism evidence="2 3">
    <name type="scientific">Sipha flava</name>
    <name type="common">yellow sugarcane aphid</name>
    <dbReference type="NCBI Taxonomy" id="143950"/>
    <lineage>
        <taxon>Eukaryota</taxon>
        <taxon>Metazoa</taxon>
        <taxon>Ecdysozoa</taxon>
        <taxon>Arthropoda</taxon>
        <taxon>Hexapoda</taxon>
        <taxon>Insecta</taxon>
        <taxon>Pterygota</taxon>
        <taxon>Neoptera</taxon>
        <taxon>Paraneoptera</taxon>
        <taxon>Hemiptera</taxon>
        <taxon>Sternorrhyncha</taxon>
        <taxon>Aphidomorpha</taxon>
        <taxon>Aphidoidea</taxon>
        <taxon>Aphididae</taxon>
        <taxon>Sipha</taxon>
    </lineage>
</organism>
<feature type="signal peptide" evidence="1">
    <location>
        <begin position="1"/>
        <end position="19"/>
    </location>
</feature>